<evidence type="ECO:0000256" key="4">
    <source>
        <dbReference type="ARBA" id="ARBA00022741"/>
    </source>
</evidence>
<comment type="similarity">
    <text evidence="1">Belongs to the ATP-dependent AMP-binding enzyme family.</text>
</comment>
<evidence type="ECO:0000259" key="7">
    <source>
        <dbReference type="Pfam" id="PF13193"/>
    </source>
</evidence>
<gene>
    <name evidence="9" type="ORF">JM16_003620</name>
</gene>
<evidence type="ECO:0000256" key="5">
    <source>
        <dbReference type="ARBA" id="ARBA00022840"/>
    </source>
</evidence>
<dbReference type="GO" id="GO:0016208">
    <property type="term" value="F:AMP binding"/>
    <property type="evidence" value="ECO:0007669"/>
    <property type="project" value="InterPro"/>
</dbReference>
<evidence type="ECO:0000256" key="1">
    <source>
        <dbReference type="ARBA" id="ARBA00006432"/>
    </source>
</evidence>
<dbReference type="InterPro" id="IPR032387">
    <property type="entry name" value="ACAS_N"/>
</dbReference>
<dbReference type="GO" id="GO:0005524">
    <property type="term" value="F:ATP binding"/>
    <property type="evidence" value="ECO:0007669"/>
    <property type="project" value="UniProtKB-KW"/>
</dbReference>
<feature type="domain" description="AMP-dependent synthetase/ligase" evidence="6">
    <location>
        <begin position="89"/>
        <end position="480"/>
    </location>
</feature>
<dbReference type="FunFam" id="3.30.300.30:FF:000004">
    <property type="entry name" value="Acetyl-coenzyme A synthetase"/>
    <property type="match status" value="1"/>
</dbReference>
<evidence type="ECO:0000313" key="10">
    <source>
        <dbReference type="Proteomes" id="UP000785171"/>
    </source>
</evidence>
<dbReference type="InterPro" id="IPR042099">
    <property type="entry name" value="ANL_N_sf"/>
</dbReference>
<dbReference type="NCBIfam" id="TIGR02188">
    <property type="entry name" value="Ac_CoA_lig_AcsA"/>
    <property type="match status" value="2"/>
</dbReference>
<evidence type="ECO:0000259" key="6">
    <source>
        <dbReference type="Pfam" id="PF00501"/>
    </source>
</evidence>
<keyword evidence="3" id="KW-0436">Ligase</keyword>
<dbReference type="GO" id="GO:0019427">
    <property type="term" value="P:acetyl-CoA biosynthetic process from acetate"/>
    <property type="evidence" value="ECO:0007669"/>
    <property type="project" value="InterPro"/>
</dbReference>
<dbReference type="Pfam" id="PF16177">
    <property type="entry name" value="ACAS_N"/>
    <property type="match status" value="2"/>
</dbReference>
<evidence type="ECO:0000259" key="8">
    <source>
        <dbReference type="Pfam" id="PF16177"/>
    </source>
</evidence>
<dbReference type="FunFam" id="3.40.50.12780:FF:000001">
    <property type="entry name" value="Acetyl-coenzyme A synthetase"/>
    <property type="match status" value="2"/>
</dbReference>
<dbReference type="Pfam" id="PF00501">
    <property type="entry name" value="AMP-binding"/>
    <property type="match status" value="2"/>
</dbReference>
<protein>
    <recommendedName>
        <fullName evidence="2">acetate--CoA ligase</fullName>
        <ecNumber evidence="2">6.2.1.1</ecNumber>
    </recommendedName>
</protein>
<evidence type="ECO:0000256" key="3">
    <source>
        <dbReference type="ARBA" id="ARBA00022598"/>
    </source>
</evidence>
<reference evidence="9" key="1">
    <citation type="journal article" date="2015" name="Genom Data">
        <title>Genome sequences of six Phytophthora species associated with forests in New Zealand.</title>
        <authorList>
            <person name="Studholme D.J."/>
            <person name="McDougal R.L."/>
            <person name="Sambles C."/>
            <person name="Hansen E."/>
            <person name="Hardy G."/>
            <person name="Grant M."/>
            <person name="Ganley R.J."/>
            <person name="Williams N.M."/>
        </authorList>
    </citation>
    <scope>NUCLEOTIDE SEQUENCE</scope>
    <source>
        <strain evidence="9">NZFS 2646</strain>
    </source>
</reference>
<dbReference type="PANTHER" id="PTHR24095">
    <property type="entry name" value="ACETYL-COENZYME A SYNTHETASE"/>
    <property type="match status" value="1"/>
</dbReference>
<feature type="domain" description="AMP-dependent synthetase/ligase" evidence="6">
    <location>
        <begin position="781"/>
        <end position="1172"/>
    </location>
</feature>
<dbReference type="PANTHER" id="PTHR24095:SF14">
    <property type="entry name" value="ACETYL-COENZYME A SYNTHETASE 1"/>
    <property type="match status" value="1"/>
</dbReference>
<dbReference type="SUPFAM" id="SSF56801">
    <property type="entry name" value="Acetyl-CoA synthetase-like"/>
    <property type="match status" value="2"/>
</dbReference>
<keyword evidence="5" id="KW-0067">ATP-binding</keyword>
<accession>A0A8T0M0K0</accession>
<dbReference type="InterPro" id="IPR025110">
    <property type="entry name" value="AMP-bd_C"/>
</dbReference>
<keyword evidence="4" id="KW-0547">Nucleotide-binding</keyword>
<dbReference type="NCBIfam" id="NF001208">
    <property type="entry name" value="PRK00174.1"/>
    <property type="match status" value="2"/>
</dbReference>
<sequence length="1352" mass="150117">MGDNAGLSVNGVYPPFDAFAKMAHIKGIEQYETMYKRSLEDPENFWGELARENLDWFRDFDQSVVGTVNKGDVAWFLNGQINVSVNCIDRHVKKHADKVAIIWEADEIGQGREITYTELLEETCRVANAMKHAGVKKGDTVAIYMPMIPEIAFVMLACTRIGAVHSVVFAGFSADALRDRLIDANTHWVFTSDEGKRGGRTLPLKQIVDVAVDGLDFVRNVFVFKRTHNPEVKMNPKIDIDMDDEMKRHRPYCAAEFMNAEDLMFILYTSGSTGAPKGIAHTTAGYLLYAMITCKYTFDLQHDDIYACVADAGWITGHSYIIYGPLANGVTTVMFESTPMYPDHGRYWDLIQRHKVTKFYTAPTAIRALMARGNDKIKEYDLSSLKILGSVGEPINPEAWKWYYEVVGNRQCYIADTYWQTETGGHIGVGLPGATPMKAGSCTKPFFGIDFVITDENGNEIKGNDVEGQLCIRKPWPGMARTVYGNHNRYLLTYMATHKGLYFTGDGCRRDKDGYYFITGRIDDVLCTSGHRIGTAEVENTLVAHNVVAEAAVIGIPHRIKGEGICCFVTLVEGVKPSKDVEKELVQQVRAHIGAFASPDLIVLVPGLPKTRSGKIMRRVLRKISHGEEDSLGDVSTLADPSVVPVLITNTKVALSQGEMAAFNIFKNRSSRSLAGVQHFVALSGHHKRKYIMGDNAGISYNGVYPVNDELAKVAHVNSLEQYEAMHKRSLEDPENFWGELARENLDWFRDFDQTVVGTVAKGDVAWFLNGQLNVSVNCIDRHVKKNPNKTAIIWEADEIGEGRNISYMELLEETCRIANAMKLAGVKKGDTVALYMPMIPETIFVMLACTRLGAAHSMVFAGLSADALRDRVVDAKTQWVFTADEGRRGGRTLPLKKTVDVALKDLDFVRKVFVFKRTHNPEVPMNPSIDVDMDEELLCHRPYCPAEFLNSEDLMFILYTSGSTGTPKGIAHTTAGYLLYAMMTAKYAFDIHDDDIFACVADCGWITGHSYIVYGPLANGVTTVMFESTPMYPDHGRYWDLIQRHKVTKFYTAPTAIRALMARGDAKIREYDLSSLKVLGSVGEPINPEAWKWYYEVVGNRQCYIADTYWQTETGGHIGVGLPGAIAMKAGSCSKPFFGIDFVVTDENGNEIKGNDIEGQLCIRSPWPGMARTVYGDHNRFLQVYTASHKGLYFTGDGCRRDKDGYYFITGRIDDVLCTSGHRIGTAELESTLIGHKDVAEAAVIGIPHRIKGEGICCYVTLVDGAEPSAGVEKELVMEVRSKIGAFASPDIIVMVPELPKTRSGKIVRRVLRKISHGEEDSLGDMSTLAEPEVVPVLISAMRSALVGKSL</sequence>
<comment type="caution">
    <text evidence="9">The sequence shown here is derived from an EMBL/GenBank/DDBJ whole genome shotgun (WGS) entry which is preliminary data.</text>
</comment>
<organism evidence="9 10">
    <name type="scientific">Phytophthora kernoviae</name>
    <dbReference type="NCBI Taxonomy" id="325452"/>
    <lineage>
        <taxon>Eukaryota</taxon>
        <taxon>Sar</taxon>
        <taxon>Stramenopiles</taxon>
        <taxon>Oomycota</taxon>
        <taxon>Peronosporomycetes</taxon>
        <taxon>Peronosporales</taxon>
        <taxon>Peronosporaceae</taxon>
        <taxon>Phytophthora</taxon>
    </lineage>
</organism>
<dbReference type="InterPro" id="IPR045851">
    <property type="entry name" value="AMP-bd_C_sf"/>
</dbReference>
<dbReference type="EC" id="6.2.1.1" evidence="2"/>
<dbReference type="InterPro" id="IPR011904">
    <property type="entry name" value="Ac_CoA_lig"/>
</dbReference>
<dbReference type="Gene3D" id="3.30.300.30">
    <property type="match status" value="2"/>
</dbReference>
<dbReference type="Gene3D" id="3.40.50.12780">
    <property type="entry name" value="N-terminal domain of ligase-like"/>
    <property type="match status" value="2"/>
</dbReference>
<dbReference type="PROSITE" id="PS00455">
    <property type="entry name" value="AMP_BINDING"/>
    <property type="match status" value="2"/>
</dbReference>
<feature type="domain" description="Acetyl-coenzyme A synthetase N-terminal" evidence="8">
    <location>
        <begin position="723"/>
        <end position="779"/>
    </location>
</feature>
<dbReference type="CDD" id="cd05966">
    <property type="entry name" value="ACS"/>
    <property type="match status" value="2"/>
</dbReference>
<dbReference type="InterPro" id="IPR000873">
    <property type="entry name" value="AMP-dep_synth/lig_dom"/>
</dbReference>
<dbReference type="EMBL" id="JPWV03000111">
    <property type="protein sequence ID" value="KAG2524568.1"/>
    <property type="molecule type" value="Genomic_DNA"/>
</dbReference>
<dbReference type="Proteomes" id="UP000785171">
    <property type="component" value="Unassembled WGS sequence"/>
</dbReference>
<dbReference type="GO" id="GO:0003987">
    <property type="term" value="F:acetate-CoA ligase activity"/>
    <property type="evidence" value="ECO:0007669"/>
    <property type="project" value="UniProtKB-EC"/>
</dbReference>
<reference evidence="9" key="2">
    <citation type="submission" date="2020-06" db="EMBL/GenBank/DDBJ databases">
        <authorList>
            <person name="Studholme D.J."/>
        </authorList>
    </citation>
    <scope>NUCLEOTIDE SEQUENCE</scope>
    <source>
        <strain evidence="9">NZFS 2646</strain>
    </source>
</reference>
<feature type="domain" description="AMP-binding enzyme C-terminal" evidence="7">
    <location>
        <begin position="537"/>
        <end position="615"/>
    </location>
</feature>
<name>A0A8T0M0K0_9STRA</name>
<evidence type="ECO:0000256" key="2">
    <source>
        <dbReference type="ARBA" id="ARBA00013275"/>
    </source>
</evidence>
<evidence type="ECO:0000313" key="9">
    <source>
        <dbReference type="EMBL" id="KAG2524568.1"/>
    </source>
</evidence>
<feature type="domain" description="AMP-binding enzyme C-terminal" evidence="7">
    <location>
        <begin position="1229"/>
        <end position="1307"/>
    </location>
</feature>
<proteinExistence type="inferred from homology"/>
<feature type="domain" description="Acetyl-coenzyme A synthetase N-terminal" evidence="8">
    <location>
        <begin position="31"/>
        <end position="87"/>
    </location>
</feature>
<dbReference type="Pfam" id="PF13193">
    <property type="entry name" value="AMP-binding_C"/>
    <property type="match status" value="2"/>
</dbReference>
<dbReference type="InterPro" id="IPR020845">
    <property type="entry name" value="AMP-binding_CS"/>
</dbReference>